<dbReference type="InterPro" id="IPR013149">
    <property type="entry name" value="ADH-like_C"/>
</dbReference>
<evidence type="ECO:0000259" key="1">
    <source>
        <dbReference type="SMART" id="SM00829"/>
    </source>
</evidence>
<dbReference type="PANTHER" id="PTHR45348:SF2">
    <property type="entry name" value="ZINC-TYPE ALCOHOL DEHYDROGENASE-LIKE PROTEIN C2E1P3.01"/>
    <property type="match status" value="1"/>
</dbReference>
<dbReference type="Pfam" id="PF08240">
    <property type="entry name" value="ADH_N"/>
    <property type="match status" value="1"/>
</dbReference>
<evidence type="ECO:0000313" key="2">
    <source>
        <dbReference type="EMBL" id="KAG5637959.1"/>
    </source>
</evidence>
<sequence length="321" mass="34346">MSLTQKALFIESKHGPFKVSERDIPTPGPGQLLVRIEAVGLNPVDWKIQKYGFIVETYPAIIGSEIAGVVERVADGVEGFAREADSAAKIPSHLSFEEAATIPATLATAFVGLYLPLPHGVGLVPPLETANRGKYSRKSLVVIGGATSVGQFVIQLAKLSGFSCIIATASLKHSEYLRSIGATHVLDRNLDKAALAAEVSKITSNPIEIVFDTVSLPKTQEIGYSLLSPGGNIALLLPASFTPIKGKNIVNVMGFFTPPYSRELGLQFYKKLEELLDAGLIKPLRFEVVPGGLNAVVDGLERLQADKVSGVKLVVRPHETI</sequence>
<dbReference type="Gene3D" id="3.40.50.720">
    <property type="entry name" value="NAD(P)-binding Rossmann-like Domain"/>
    <property type="match status" value="1"/>
</dbReference>
<dbReference type="InterPro" id="IPR036291">
    <property type="entry name" value="NAD(P)-bd_dom_sf"/>
</dbReference>
<reference evidence="2" key="1">
    <citation type="submission" date="2021-02" db="EMBL/GenBank/DDBJ databases">
        <authorList>
            <person name="Nieuwenhuis M."/>
            <person name="Van De Peppel L.J.J."/>
        </authorList>
    </citation>
    <scope>NUCLEOTIDE SEQUENCE</scope>
    <source>
        <strain evidence="2">D49</strain>
    </source>
</reference>
<comment type="caution">
    <text evidence="2">The sequence shown here is derived from an EMBL/GenBank/DDBJ whole genome shotgun (WGS) entry which is preliminary data.</text>
</comment>
<dbReference type="InterPro" id="IPR011032">
    <property type="entry name" value="GroES-like_sf"/>
</dbReference>
<reference evidence="2" key="2">
    <citation type="submission" date="2021-10" db="EMBL/GenBank/DDBJ databases">
        <title>Phylogenomics reveals ancestral predisposition of the termite-cultivated fungus Termitomyces towards a domesticated lifestyle.</title>
        <authorList>
            <person name="Auxier B."/>
            <person name="Grum-Grzhimaylo A."/>
            <person name="Cardenas M.E."/>
            <person name="Lodge J.D."/>
            <person name="Laessoe T."/>
            <person name="Pedersen O."/>
            <person name="Smith M.E."/>
            <person name="Kuyper T.W."/>
            <person name="Franco-Molano E.A."/>
            <person name="Baroni T.J."/>
            <person name="Aanen D.K."/>
        </authorList>
    </citation>
    <scope>NUCLEOTIDE SEQUENCE</scope>
    <source>
        <strain evidence="2">D49</strain>
    </source>
</reference>
<dbReference type="Gene3D" id="3.90.180.10">
    <property type="entry name" value="Medium-chain alcohol dehydrogenases, catalytic domain"/>
    <property type="match status" value="2"/>
</dbReference>
<dbReference type="InterPro" id="IPR020843">
    <property type="entry name" value="ER"/>
</dbReference>
<dbReference type="GO" id="GO:0016651">
    <property type="term" value="F:oxidoreductase activity, acting on NAD(P)H"/>
    <property type="evidence" value="ECO:0007669"/>
    <property type="project" value="InterPro"/>
</dbReference>
<dbReference type="AlphaFoldDB" id="A0A9P7FTB2"/>
<feature type="domain" description="Enoyl reductase (ER)" evidence="1">
    <location>
        <begin position="15"/>
        <end position="315"/>
    </location>
</feature>
<dbReference type="CDD" id="cd08249">
    <property type="entry name" value="enoyl_reductase_like"/>
    <property type="match status" value="1"/>
</dbReference>
<protein>
    <recommendedName>
        <fullName evidence="1">Enoyl reductase (ER) domain-containing protein</fullName>
    </recommendedName>
</protein>
<dbReference type="Proteomes" id="UP000717328">
    <property type="component" value="Unassembled WGS sequence"/>
</dbReference>
<dbReference type="Pfam" id="PF00107">
    <property type="entry name" value="ADH_zinc_N"/>
    <property type="match status" value="1"/>
</dbReference>
<dbReference type="SMART" id="SM00829">
    <property type="entry name" value="PKS_ER"/>
    <property type="match status" value="1"/>
</dbReference>
<dbReference type="OrthoDB" id="3233595at2759"/>
<keyword evidence="3" id="KW-1185">Reference proteome</keyword>
<evidence type="ECO:0000313" key="3">
    <source>
        <dbReference type="Proteomes" id="UP000717328"/>
    </source>
</evidence>
<dbReference type="InterPro" id="IPR047122">
    <property type="entry name" value="Trans-enoyl_RdTase-like"/>
</dbReference>
<name>A0A9P7FTB2_9AGAR</name>
<dbReference type="PANTHER" id="PTHR45348">
    <property type="entry name" value="HYPOTHETICAL OXIDOREDUCTASE (EUROFUNG)"/>
    <property type="match status" value="1"/>
</dbReference>
<accession>A0A9P7FTB2</accession>
<dbReference type="EMBL" id="JABCKI010005791">
    <property type="protein sequence ID" value="KAG5637959.1"/>
    <property type="molecule type" value="Genomic_DNA"/>
</dbReference>
<dbReference type="InterPro" id="IPR013154">
    <property type="entry name" value="ADH-like_N"/>
</dbReference>
<dbReference type="SUPFAM" id="SSF51735">
    <property type="entry name" value="NAD(P)-binding Rossmann-fold domains"/>
    <property type="match status" value="1"/>
</dbReference>
<organism evidence="2 3">
    <name type="scientific">Sphagnurus paluster</name>
    <dbReference type="NCBI Taxonomy" id="117069"/>
    <lineage>
        <taxon>Eukaryota</taxon>
        <taxon>Fungi</taxon>
        <taxon>Dikarya</taxon>
        <taxon>Basidiomycota</taxon>
        <taxon>Agaricomycotina</taxon>
        <taxon>Agaricomycetes</taxon>
        <taxon>Agaricomycetidae</taxon>
        <taxon>Agaricales</taxon>
        <taxon>Tricholomatineae</taxon>
        <taxon>Lyophyllaceae</taxon>
        <taxon>Sphagnurus</taxon>
    </lineage>
</organism>
<proteinExistence type="predicted"/>
<dbReference type="SUPFAM" id="SSF50129">
    <property type="entry name" value="GroES-like"/>
    <property type="match status" value="1"/>
</dbReference>
<gene>
    <name evidence="2" type="ORF">H0H81_002487</name>
</gene>